<reference evidence="2 3" key="1">
    <citation type="submission" date="2021-01" db="EMBL/GenBank/DDBJ databases">
        <title>Whole genome shotgun sequence of Catellatospora citrea NBRC 14495.</title>
        <authorList>
            <person name="Komaki H."/>
            <person name="Tamura T."/>
        </authorList>
    </citation>
    <scope>NUCLEOTIDE SEQUENCE [LARGE SCALE GENOMIC DNA]</scope>
    <source>
        <strain evidence="2 3">NBRC 14495</strain>
    </source>
</reference>
<feature type="coiled-coil region" evidence="1">
    <location>
        <begin position="353"/>
        <end position="401"/>
    </location>
</feature>
<dbReference type="InterPro" id="IPR027417">
    <property type="entry name" value="P-loop_NTPase"/>
</dbReference>
<dbReference type="SUPFAM" id="SSF52540">
    <property type="entry name" value="P-loop containing nucleoside triphosphate hydrolases"/>
    <property type="match status" value="1"/>
</dbReference>
<keyword evidence="1" id="KW-0175">Coiled coil</keyword>
<dbReference type="Proteomes" id="UP000659904">
    <property type="component" value="Unassembled WGS sequence"/>
</dbReference>
<dbReference type="RefSeq" id="WP_120314771.1">
    <property type="nucleotide sequence ID" value="NZ_BONH01000007.1"/>
</dbReference>
<dbReference type="AlphaFoldDB" id="A0A8J3KGU0"/>
<sequence>MIAWPLLYADRWAWAARGLDEAFRLLYDVEAVTMQARFVNVMLVGDSQVGKTSLLIRLLGVHDPADADRIAQVLRAGRPLGQSSTSMPIRYSWSTLPDRWQLNLHHAEPRWLDDEQLTEWLAAYRTQTGGVRWEPETPPIEIGLPLSLGGDAVRSDVRVLDLPGVFAKDADERRLGRRLLARFAPVMNLVIFVQSVNRIADTFNDEAITSNLHLADWATGIDRFRFVLTHSFSDHSVQDVLTDCQGQATPAVLETVRAYLRTEFATAHDLADPSRFAGHIFPVELGESWAKFRAAGSDLVPVATAANERALQELRETIRVAADDDTYYTSALDIGRRIIEQSAAVARRRDGELVAMEDAAVAAANELAQADARLEHHRVDVDSAKKAVELWEQQIARLRASGLTISVRAAPNVNVISEVRARQGDDCRDRIEAARTLWYAWQRSATAAAGPAVGPIFPLKDSEASQHYHHLLACCGECKFWSFTKPHPEECWKKMTAARVVFEKWLVAELARHGARGRGTFEKRLAESENLLRSASLSKKHKIAVSEKAEEDLDLARRVHQERSERAERDKAVADSLAAMMRRHNAAYVQELLARMPGASPAERPWLAAAILRSLKDLERMTEDA</sequence>
<comment type="caution">
    <text evidence="2">The sequence shown here is derived from an EMBL/GenBank/DDBJ whole genome shotgun (WGS) entry which is preliminary data.</text>
</comment>
<evidence type="ECO:0000313" key="3">
    <source>
        <dbReference type="Proteomes" id="UP000659904"/>
    </source>
</evidence>
<keyword evidence="3" id="KW-1185">Reference proteome</keyword>
<dbReference type="Gene3D" id="3.40.50.300">
    <property type="entry name" value="P-loop containing nucleotide triphosphate hydrolases"/>
    <property type="match status" value="1"/>
</dbReference>
<gene>
    <name evidence="2" type="ORF">Cci01nite_19790</name>
</gene>
<name>A0A8J3KGU0_9ACTN</name>
<evidence type="ECO:0000313" key="2">
    <source>
        <dbReference type="EMBL" id="GIF96885.1"/>
    </source>
</evidence>
<proteinExistence type="predicted"/>
<organism evidence="2 3">
    <name type="scientific">Catellatospora citrea</name>
    <dbReference type="NCBI Taxonomy" id="53366"/>
    <lineage>
        <taxon>Bacteria</taxon>
        <taxon>Bacillati</taxon>
        <taxon>Actinomycetota</taxon>
        <taxon>Actinomycetes</taxon>
        <taxon>Micromonosporales</taxon>
        <taxon>Micromonosporaceae</taxon>
        <taxon>Catellatospora</taxon>
    </lineage>
</organism>
<accession>A0A8J3KGU0</accession>
<evidence type="ECO:0008006" key="4">
    <source>
        <dbReference type="Google" id="ProtNLM"/>
    </source>
</evidence>
<evidence type="ECO:0000256" key="1">
    <source>
        <dbReference type="SAM" id="Coils"/>
    </source>
</evidence>
<protein>
    <recommendedName>
        <fullName evidence="4">Dynamin family protein</fullName>
    </recommendedName>
</protein>
<dbReference type="EMBL" id="BONH01000007">
    <property type="protein sequence ID" value="GIF96885.1"/>
    <property type="molecule type" value="Genomic_DNA"/>
</dbReference>